<evidence type="ECO:0000256" key="4">
    <source>
        <dbReference type="ARBA" id="ARBA00022801"/>
    </source>
</evidence>
<dbReference type="PIRSF" id="PIRSF001217">
    <property type="entry name" value="Protease_4_SppA"/>
    <property type="match status" value="1"/>
</dbReference>
<dbReference type="SUPFAM" id="SSF52096">
    <property type="entry name" value="ClpP/crotonase"/>
    <property type="match status" value="2"/>
</dbReference>
<keyword evidence="6 8" id="KW-0472">Membrane</keyword>
<feature type="active site" description="Nucleophile" evidence="7">
    <location>
        <position position="408"/>
    </location>
</feature>
<organism evidence="10 11">
    <name type="scientific">Shewanella colwelliana</name>
    <name type="common">Alteromonas colwelliana</name>
    <dbReference type="NCBI Taxonomy" id="23"/>
    <lineage>
        <taxon>Bacteria</taxon>
        <taxon>Pseudomonadati</taxon>
        <taxon>Pseudomonadota</taxon>
        <taxon>Gammaproteobacteria</taxon>
        <taxon>Alteromonadales</taxon>
        <taxon>Shewanellaceae</taxon>
        <taxon>Shewanella</taxon>
    </lineage>
</organism>
<dbReference type="InterPro" id="IPR004635">
    <property type="entry name" value="Pept_S49_SppA"/>
</dbReference>
<dbReference type="EMBL" id="MCBT01000048">
    <property type="protein sequence ID" value="OEG72446.1"/>
    <property type="molecule type" value="Genomic_DNA"/>
</dbReference>
<dbReference type="Gene3D" id="3.90.226.10">
    <property type="entry name" value="2-enoyl-CoA Hydratase, Chain A, domain 1"/>
    <property type="match status" value="3"/>
</dbReference>
<dbReference type="GO" id="GO:0008236">
    <property type="term" value="F:serine-type peptidase activity"/>
    <property type="evidence" value="ECO:0007669"/>
    <property type="project" value="UniProtKB-KW"/>
</dbReference>
<dbReference type="GO" id="GO:0006465">
    <property type="term" value="P:signal peptide processing"/>
    <property type="evidence" value="ECO:0007669"/>
    <property type="project" value="InterPro"/>
</dbReference>
<dbReference type="Pfam" id="PF01343">
    <property type="entry name" value="Peptidase_S49"/>
    <property type="match status" value="2"/>
</dbReference>
<evidence type="ECO:0000256" key="2">
    <source>
        <dbReference type="ARBA" id="ARBA00008683"/>
    </source>
</evidence>
<evidence type="ECO:0000313" key="10">
    <source>
        <dbReference type="EMBL" id="OEG72446.1"/>
    </source>
</evidence>
<evidence type="ECO:0000256" key="3">
    <source>
        <dbReference type="ARBA" id="ARBA00022670"/>
    </source>
</evidence>
<dbReference type="InterPro" id="IPR029045">
    <property type="entry name" value="ClpP/crotonase-like_dom_sf"/>
</dbReference>
<dbReference type="PANTHER" id="PTHR33209">
    <property type="entry name" value="PROTEASE 4"/>
    <property type="match status" value="1"/>
</dbReference>
<dbReference type="NCBIfam" id="TIGR00706">
    <property type="entry name" value="SppA_dom"/>
    <property type="match status" value="1"/>
</dbReference>
<dbReference type="Proteomes" id="UP000095230">
    <property type="component" value="Unassembled WGS sequence"/>
</dbReference>
<proteinExistence type="inferred from homology"/>
<comment type="subcellular location">
    <subcellularLocation>
        <location evidence="1">Membrane</location>
    </subcellularLocation>
</comment>
<dbReference type="NCBIfam" id="TIGR00705">
    <property type="entry name" value="SppA_67K"/>
    <property type="match status" value="1"/>
</dbReference>
<dbReference type="STRING" id="23.BEL05_05600"/>
<evidence type="ECO:0000256" key="8">
    <source>
        <dbReference type="SAM" id="Phobius"/>
    </source>
</evidence>
<feature type="transmembrane region" description="Helical" evidence="8">
    <location>
        <begin position="25"/>
        <end position="44"/>
    </location>
</feature>
<dbReference type="InterPro" id="IPR047217">
    <property type="entry name" value="S49_SppA_67K_type_N"/>
</dbReference>
<protein>
    <submittedName>
        <fullName evidence="10">Signal peptide peptidase SppA</fullName>
    </submittedName>
</protein>
<dbReference type="AlphaFoldDB" id="A0A1E5IPL6"/>
<dbReference type="OrthoDB" id="9764363at2"/>
<dbReference type="CDD" id="cd07023">
    <property type="entry name" value="S49_Sppa_N_C"/>
    <property type="match status" value="1"/>
</dbReference>
<dbReference type="InterPro" id="IPR047272">
    <property type="entry name" value="S49_SppA_C"/>
</dbReference>
<keyword evidence="5" id="KW-0720">Serine protease</keyword>
<evidence type="ECO:0000259" key="9">
    <source>
        <dbReference type="Pfam" id="PF01343"/>
    </source>
</evidence>
<feature type="domain" description="Peptidase S49" evidence="9">
    <location>
        <begin position="136"/>
        <end position="282"/>
    </location>
</feature>
<reference evidence="10 11" key="1">
    <citation type="submission" date="2016-07" db="EMBL/GenBank/DDBJ databases">
        <title>Whole-genome of two Shewanella species isolated from a digestive organ of sea cucumber Apostichopus japonicus Selenka 1867.</title>
        <authorList>
            <person name="Hong H.-H."/>
            <person name="Choi H."/>
            <person name="Cheon S."/>
            <person name="Oh J.-S."/>
            <person name="Lee H.-G."/>
            <person name="Park C."/>
        </authorList>
    </citation>
    <scope>NUCLEOTIDE SEQUENCE [LARGE SCALE GENOMIC DNA]</scope>
    <source>
        <strain evidence="10 11">CSB03KR</strain>
    </source>
</reference>
<accession>A0A1E5IPL6</accession>
<comment type="similarity">
    <text evidence="2">Belongs to the peptidase S49 family.</text>
</comment>
<feature type="domain" description="Peptidase S49" evidence="9">
    <location>
        <begin position="391"/>
        <end position="541"/>
    </location>
</feature>
<evidence type="ECO:0000256" key="6">
    <source>
        <dbReference type="ARBA" id="ARBA00023136"/>
    </source>
</evidence>
<comment type="caution">
    <text evidence="10">The sequence shown here is derived from an EMBL/GenBank/DDBJ whole genome shotgun (WGS) entry which is preliminary data.</text>
</comment>
<keyword evidence="3" id="KW-0645">Protease</keyword>
<keyword evidence="8" id="KW-1133">Transmembrane helix</keyword>
<dbReference type="GO" id="GO:0016020">
    <property type="term" value="C:membrane"/>
    <property type="evidence" value="ECO:0007669"/>
    <property type="project" value="UniProtKB-SubCell"/>
</dbReference>
<keyword evidence="4" id="KW-0378">Hydrolase</keyword>
<keyword evidence="8" id="KW-0812">Transmembrane</keyword>
<dbReference type="InterPro" id="IPR002142">
    <property type="entry name" value="Peptidase_S49"/>
</dbReference>
<evidence type="ECO:0000313" key="11">
    <source>
        <dbReference type="Proteomes" id="UP000095230"/>
    </source>
</evidence>
<dbReference type="Gene3D" id="6.20.330.10">
    <property type="match status" value="1"/>
</dbReference>
<dbReference type="CDD" id="cd07018">
    <property type="entry name" value="S49_SppA_67K_type"/>
    <property type="match status" value="1"/>
</dbReference>
<gene>
    <name evidence="10" type="ORF">BEL05_05600</name>
</gene>
<evidence type="ECO:0000256" key="5">
    <source>
        <dbReference type="ARBA" id="ARBA00022825"/>
    </source>
</evidence>
<evidence type="ECO:0000256" key="7">
    <source>
        <dbReference type="PIRSR" id="PIRSR001217-1"/>
    </source>
</evidence>
<feature type="active site" description="Proton donor/acceptor" evidence="7">
    <location>
        <position position="204"/>
    </location>
</feature>
<evidence type="ECO:0000256" key="1">
    <source>
        <dbReference type="ARBA" id="ARBA00004370"/>
    </source>
</evidence>
<dbReference type="RefSeq" id="WP_028763877.1">
    <property type="nucleotide sequence ID" value="NZ_JAWWDQ010000006.1"/>
</dbReference>
<name>A0A1E5IPL6_SHECO</name>
<dbReference type="PANTHER" id="PTHR33209:SF1">
    <property type="entry name" value="PEPTIDASE S49 DOMAIN-CONTAINING PROTEIN"/>
    <property type="match status" value="1"/>
</dbReference>
<dbReference type="InterPro" id="IPR004634">
    <property type="entry name" value="Pept_S49_pIV"/>
</dbReference>
<sequence>MSAKPSIFKRILTILWNTINGTRKVILNLFFFGFLAIVIVALSSDDMPVVEDGSALVLDLAGAVVEQKRQIDPIEAVMKNGKANDGSGEILLSELIHTIDNAASDKRISSIVLDVGHLQWTGISKLQSIGDALSRFKESGKPITAIGNWYGQNQYFLASFADTIYLNTQGSVEINGLSRYRQYYKSALDKLKIKAHVFRVGTFKSAVEPFLRDDMSDAAKQANTELLGDIWSSYEATVAKNRNINPEDIVLSADRYISELDKAKGRSSDMALNMGWVDKLVSAEQFRLDMIAQVGEASDGDQYKQISFYDYQTLVQEQPPLIIEDAVGIVVAKGNILNGNQPAGQIGGESTSALLRKARFDETVKAVVLRVDSPGGSAFASEQIRQEVLALKAANKPVVVSMGSYAASGGYWISASADYIFATPTTLTGSIGIFGMVTTFEDSLASIGIHTDGVATSDWAGFSTTKGISEDLKAIIQRHIERGYHDFISLVANERDMDLEQVDGIAQGRVWSGKKALELGLVDELGDLDVAITKAAELAKLEKFDTQLIEQELTPQEQFIQEMFATVSVYLPMSSQQGGMLEQLLSQFSHIAEEFNAFDDPNGVYLYCDTCNF</sequence>